<accession>A0A6C0BCQ9</accession>
<reference evidence="5" key="1">
    <citation type="journal article" date="2020" name="Nature">
        <title>Giant virus diversity and host interactions through global metagenomics.</title>
        <authorList>
            <person name="Schulz F."/>
            <person name="Roux S."/>
            <person name="Paez-Espino D."/>
            <person name="Jungbluth S."/>
            <person name="Walsh D.A."/>
            <person name="Denef V.J."/>
            <person name="McMahon K.D."/>
            <person name="Konstantinidis K.T."/>
            <person name="Eloe-Fadrosh E.A."/>
            <person name="Kyrpides N.C."/>
            <person name="Woyke T."/>
        </authorList>
    </citation>
    <scope>NUCLEOTIDE SEQUENCE</scope>
    <source>
        <strain evidence="5">GVMAG-M-3300010158-60</strain>
    </source>
</reference>
<evidence type="ECO:0000259" key="4">
    <source>
        <dbReference type="Pfam" id="PF00535"/>
    </source>
</evidence>
<proteinExistence type="inferred from homology"/>
<organism evidence="5">
    <name type="scientific">viral metagenome</name>
    <dbReference type="NCBI Taxonomy" id="1070528"/>
    <lineage>
        <taxon>unclassified sequences</taxon>
        <taxon>metagenomes</taxon>
        <taxon>organismal metagenomes</taxon>
    </lineage>
</organism>
<feature type="domain" description="Glycosyltransferase 2-like" evidence="4">
    <location>
        <begin position="5"/>
        <end position="122"/>
    </location>
</feature>
<dbReference type="AlphaFoldDB" id="A0A6C0BCQ9"/>
<name>A0A6C0BCQ9_9ZZZZ</name>
<sequence>MKPVTVLVPLYNGIEFLEECLTSVKEQFFTDWTCIVGVNGHGDDGGDVFKKAISIIEGLNDPRFSVINLPGIKGAPDAINALVARCKTEWVAHLDADDKWDLMKLHCQMRLIDGDKEGVLSVIGTFTLYCGDWGAPPGLPKNVKVPKGPSIPGEVIHPDMFKRFNPMIHSSIVIRKELAHYSNEFLGVYDYDCWCKLTLQGKKFFNIPLDLTYHRVHKQSAFNASGLQRPDLVREKYFP</sequence>
<dbReference type="PANTHER" id="PTHR43685">
    <property type="entry name" value="GLYCOSYLTRANSFERASE"/>
    <property type="match status" value="1"/>
</dbReference>
<dbReference type="SUPFAM" id="SSF53448">
    <property type="entry name" value="Nucleotide-diphospho-sugar transferases"/>
    <property type="match status" value="1"/>
</dbReference>
<dbReference type="Pfam" id="PF00535">
    <property type="entry name" value="Glycos_transf_2"/>
    <property type="match status" value="1"/>
</dbReference>
<evidence type="ECO:0000313" key="5">
    <source>
        <dbReference type="EMBL" id="QHS89193.1"/>
    </source>
</evidence>
<keyword evidence="2" id="KW-0328">Glycosyltransferase</keyword>
<evidence type="ECO:0000256" key="2">
    <source>
        <dbReference type="ARBA" id="ARBA00022676"/>
    </source>
</evidence>
<protein>
    <recommendedName>
        <fullName evidence="4">Glycosyltransferase 2-like domain-containing protein</fullName>
    </recommendedName>
</protein>
<dbReference type="InterPro" id="IPR029044">
    <property type="entry name" value="Nucleotide-diphossugar_trans"/>
</dbReference>
<dbReference type="EMBL" id="MN739107">
    <property type="protein sequence ID" value="QHS89193.1"/>
    <property type="molecule type" value="Genomic_DNA"/>
</dbReference>
<dbReference type="GO" id="GO:0016757">
    <property type="term" value="F:glycosyltransferase activity"/>
    <property type="evidence" value="ECO:0007669"/>
    <property type="project" value="UniProtKB-KW"/>
</dbReference>
<dbReference type="InterPro" id="IPR001173">
    <property type="entry name" value="Glyco_trans_2-like"/>
</dbReference>
<comment type="similarity">
    <text evidence="1">Belongs to the glycosyltransferase 2 family.</text>
</comment>
<dbReference type="InterPro" id="IPR050834">
    <property type="entry name" value="Glycosyltransf_2"/>
</dbReference>
<evidence type="ECO:0000256" key="3">
    <source>
        <dbReference type="ARBA" id="ARBA00022679"/>
    </source>
</evidence>
<evidence type="ECO:0000256" key="1">
    <source>
        <dbReference type="ARBA" id="ARBA00006739"/>
    </source>
</evidence>
<keyword evidence="3" id="KW-0808">Transferase</keyword>
<dbReference type="Gene3D" id="3.90.550.10">
    <property type="entry name" value="Spore Coat Polysaccharide Biosynthesis Protein SpsA, Chain A"/>
    <property type="match status" value="1"/>
</dbReference>
<dbReference type="PANTHER" id="PTHR43685:SF5">
    <property type="entry name" value="GLYCOSYLTRANSFERASE EPSE-RELATED"/>
    <property type="match status" value="1"/>
</dbReference>